<dbReference type="EMBL" id="FJZI01000001">
    <property type="protein sequence ID" value="CZX16617.1"/>
    <property type="molecule type" value="Genomic_DNA"/>
</dbReference>
<sequence>MSKRSTLYLHPQQRNHIHRLASGVLWRSELPTWQLIVIIYTGWFATLTFWQTLGLLPATLLLIWFTAWYMSLQHELIHGHPTRFARLNQLFGTLPLAVWYPYGLYRDSHLAHHRYDSLTDPVDDPESYYFTEASWARFSPWQKCLIRARNTFAGRLLLAPLLDIVQTLGSAGAAFRDFHLRAMTMWLVHVLLLAALFAWMVHHGFSPVWFVLAVSYPALALTKVRSFYEHRAADDPLARSVINEAGLVWRVLFLNLNYHSIHHDLPGVPWYGLPTIYRQNREAYRQRNHGFVVRGYGEWLRQFWTRPVEVTVHPGKQQEERYE</sequence>
<keyword evidence="1" id="KW-0472">Membrane</keyword>
<organism evidence="3 4">
    <name type="scientific">Enterobacter bugandensis</name>
    <dbReference type="NCBI Taxonomy" id="881260"/>
    <lineage>
        <taxon>Bacteria</taxon>
        <taxon>Pseudomonadati</taxon>
        <taxon>Pseudomonadota</taxon>
        <taxon>Gammaproteobacteria</taxon>
        <taxon>Enterobacterales</taxon>
        <taxon>Enterobacteriaceae</taxon>
        <taxon>Enterobacter</taxon>
    </lineage>
</organism>
<proteinExistence type="predicted"/>
<comment type="caution">
    <text evidence="3">The sequence shown here is derived from an EMBL/GenBank/DDBJ whole genome shotgun (WGS) entry which is preliminary data.</text>
</comment>
<reference evidence="3 4" key="1">
    <citation type="submission" date="2016-03" db="EMBL/GenBank/DDBJ databases">
        <authorList>
            <consortium name="Pathogen Informatics"/>
        </authorList>
    </citation>
    <scope>NUCLEOTIDE SEQUENCE [LARGE SCALE GENOMIC DNA]</scope>
    <source>
        <strain evidence="4">e1527</strain>
    </source>
</reference>
<name>A0A822WPA4_9ENTR</name>
<feature type="transmembrane region" description="Helical" evidence="1">
    <location>
        <begin position="157"/>
        <end position="175"/>
    </location>
</feature>
<feature type="transmembrane region" description="Helical" evidence="1">
    <location>
        <begin position="182"/>
        <end position="201"/>
    </location>
</feature>
<keyword evidence="1" id="KW-1133">Transmembrane helix</keyword>
<feature type="domain" description="Fatty acid desaturase" evidence="2">
    <location>
        <begin position="53"/>
        <end position="291"/>
    </location>
</feature>
<dbReference type="RefSeq" id="WP_063154442.1">
    <property type="nucleotide sequence ID" value="NZ_CP039452.1"/>
</dbReference>
<evidence type="ECO:0000256" key="1">
    <source>
        <dbReference type="SAM" id="Phobius"/>
    </source>
</evidence>
<gene>
    <name evidence="3" type="ORF">SAMEA2273372_00985</name>
</gene>
<keyword evidence="1" id="KW-0812">Transmembrane</keyword>
<feature type="transmembrane region" description="Helical" evidence="1">
    <location>
        <begin position="20"/>
        <end position="43"/>
    </location>
</feature>
<evidence type="ECO:0000313" key="3">
    <source>
        <dbReference type="EMBL" id="CZX16617.1"/>
    </source>
</evidence>
<dbReference type="Proteomes" id="UP000076063">
    <property type="component" value="Unassembled WGS sequence"/>
</dbReference>
<feature type="transmembrane region" description="Helical" evidence="1">
    <location>
        <begin position="49"/>
        <end position="72"/>
    </location>
</feature>
<evidence type="ECO:0000313" key="4">
    <source>
        <dbReference type="Proteomes" id="UP000076063"/>
    </source>
</evidence>
<dbReference type="InterPro" id="IPR005804">
    <property type="entry name" value="FA_desaturase_dom"/>
</dbReference>
<evidence type="ECO:0000259" key="2">
    <source>
        <dbReference type="Pfam" id="PF00487"/>
    </source>
</evidence>
<dbReference type="Pfam" id="PF00487">
    <property type="entry name" value="FA_desaturase"/>
    <property type="match status" value="1"/>
</dbReference>
<accession>A0A822WPA4</accession>
<dbReference type="GO" id="GO:0006629">
    <property type="term" value="P:lipid metabolic process"/>
    <property type="evidence" value="ECO:0007669"/>
    <property type="project" value="InterPro"/>
</dbReference>
<dbReference type="AlphaFoldDB" id="A0A822WPA4"/>
<protein>
    <submittedName>
        <fullName evidence="3">Fatty acid desaturase</fullName>
    </submittedName>
</protein>